<gene>
    <name evidence="1" type="ORF">OXD698_LOCUS54209</name>
</gene>
<dbReference type="AlphaFoldDB" id="A0A820S3J2"/>
<feature type="non-terminal residue" evidence="1">
    <location>
        <position position="1"/>
    </location>
</feature>
<reference evidence="1" key="1">
    <citation type="submission" date="2021-02" db="EMBL/GenBank/DDBJ databases">
        <authorList>
            <person name="Nowell W R."/>
        </authorList>
    </citation>
    <scope>NUCLEOTIDE SEQUENCE</scope>
</reference>
<organism evidence="1 2">
    <name type="scientific">Adineta steineri</name>
    <dbReference type="NCBI Taxonomy" id="433720"/>
    <lineage>
        <taxon>Eukaryota</taxon>
        <taxon>Metazoa</taxon>
        <taxon>Spiralia</taxon>
        <taxon>Gnathifera</taxon>
        <taxon>Rotifera</taxon>
        <taxon>Eurotatoria</taxon>
        <taxon>Bdelloidea</taxon>
        <taxon>Adinetida</taxon>
        <taxon>Adinetidae</taxon>
        <taxon>Adineta</taxon>
    </lineage>
</organism>
<evidence type="ECO:0000313" key="1">
    <source>
        <dbReference type="EMBL" id="CAF4447832.1"/>
    </source>
</evidence>
<comment type="caution">
    <text evidence="1">The sequence shown here is derived from an EMBL/GenBank/DDBJ whole genome shotgun (WGS) entry which is preliminary data.</text>
</comment>
<name>A0A820S3J2_9BILA</name>
<dbReference type="Proteomes" id="UP000663844">
    <property type="component" value="Unassembled WGS sequence"/>
</dbReference>
<sequence>LEILQEFHGTCMERLEKVRRWWKKAQKSDYKTESKVLKRLKNLELFEGKILFLVKKYRLI</sequence>
<dbReference type="EMBL" id="CAJOAZ010032479">
    <property type="protein sequence ID" value="CAF4447832.1"/>
    <property type="molecule type" value="Genomic_DNA"/>
</dbReference>
<proteinExistence type="predicted"/>
<protein>
    <submittedName>
        <fullName evidence="1">Uncharacterized protein</fullName>
    </submittedName>
</protein>
<accession>A0A820S3J2</accession>
<evidence type="ECO:0000313" key="2">
    <source>
        <dbReference type="Proteomes" id="UP000663844"/>
    </source>
</evidence>